<reference evidence="5" key="2">
    <citation type="submission" date="2015-01" db="EMBL/GenBank/DDBJ databases">
        <title>Evolutionary Origins and Diversification of the Mycorrhizal Mutualists.</title>
        <authorList>
            <consortium name="DOE Joint Genome Institute"/>
            <consortium name="Mycorrhizal Genomics Consortium"/>
            <person name="Kohler A."/>
            <person name="Kuo A."/>
            <person name="Nagy L.G."/>
            <person name="Floudas D."/>
            <person name="Copeland A."/>
            <person name="Barry K.W."/>
            <person name="Cichocki N."/>
            <person name="Veneault-Fourrey C."/>
            <person name="LaButti K."/>
            <person name="Lindquist E.A."/>
            <person name="Lipzen A."/>
            <person name="Lundell T."/>
            <person name="Morin E."/>
            <person name="Murat C."/>
            <person name="Riley R."/>
            <person name="Ohm R."/>
            <person name="Sun H."/>
            <person name="Tunlid A."/>
            <person name="Henrissat B."/>
            <person name="Grigoriev I.V."/>
            <person name="Hibbett D.S."/>
            <person name="Martin F."/>
        </authorList>
    </citation>
    <scope>NUCLEOTIDE SEQUENCE [LARGE SCALE GENOMIC DNA]</scope>
    <source>
        <strain evidence="5">h7</strain>
    </source>
</reference>
<dbReference type="GO" id="GO:0004499">
    <property type="term" value="F:N,N-dimethylaniline monooxygenase activity"/>
    <property type="evidence" value="ECO:0007669"/>
    <property type="project" value="InterPro"/>
</dbReference>
<evidence type="ECO:0000256" key="1">
    <source>
        <dbReference type="ARBA" id="ARBA00022630"/>
    </source>
</evidence>
<dbReference type="HOGENOM" id="CLU_015676_1_0_1"/>
<organism evidence="4 5">
    <name type="scientific">Hebeloma cylindrosporum</name>
    <dbReference type="NCBI Taxonomy" id="76867"/>
    <lineage>
        <taxon>Eukaryota</taxon>
        <taxon>Fungi</taxon>
        <taxon>Dikarya</taxon>
        <taxon>Basidiomycota</taxon>
        <taxon>Agaricomycotina</taxon>
        <taxon>Agaricomycetes</taxon>
        <taxon>Agaricomycetidae</taxon>
        <taxon>Agaricales</taxon>
        <taxon>Agaricineae</taxon>
        <taxon>Hymenogastraceae</taxon>
        <taxon>Hebeloma</taxon>
    </lineage>
</organism>
<dbReference type="PANTHER" id="PTHR43539:SF26">
    <property type="entry name" value="MONOOXYGENASE, PUTATIVE-RELATED"/>
    <property type="match status" value="1"/>
</dbReference>
<dbReference type="InterPro" id="IPR036188">
    <property type="entry name" value="FAD/NAD-bd_sf"/>
</dbReference>
<proteinExistence type="predicted"/>
<accession>A0A0C2YE80</accession>
<dbReference type="Gene3D" id="3.50.50.60">
    <property type="entry name" value="FAD/NAD(P)-binding domain"/>
    <property type="match status" value="1"/>
</dbReference>
<reference evidence="4 5" key="1">
    <citation type="submission" date="2014-04" db="EMBL/GenBank/DDBJ databases">
        <authorList>
            <consortium name="DOE Joint Genome Institute"/>
            <person name="Kuo A."/>
            <person name="Gay G."/>
            <person name="Dore J."/>
            <person name="Kohler A."/>
            <person name="Nagy L.G."/>
            <person name="Floudas D."/>
            <person name="Copeland A."/>
            <person name="Barry K.W."/>
            <person name="Cichocki N."/>
            <person name="Veneault-Fourrey C."/>
            <person name="LaButti K."/>
            <person name="Lindquist E.A."/>
            <person name="Lipzen A."/>
            <person name="Lundell T."/>
            <person name="Morin E."/>
            <person name="Murat C."/>
            <person name="Sun H."/>
            <person name="Tunlid A."/>
            <person name="Henrissat B."/>
            <person name="Grigoriev I.V."/>
            <person name="Hibbett D.S."/>
            <person name="Martin F."/>
            <person name="Nordberg H.P."/>
            <person name="Cantor M.N."/>
            <person name="Hua S.X."/>
        </authorList>
    </citation>
    <scope>NUCLEOTIDE SEQUENCE [LARGE SCALE GENOMIC DNA]</scope>
    <source>
        <strain evidence="5">h7</strain>
    </source>
</reference>
<evidence type="ECO:0000256" key="2">
    <source>
        <dbReference type="ARBA" id="ARBA00022827"/>
    </source>
</evidence>
<keyword evidence="2" id="KW-0274">FAD</keyword>
<keyword evidence="1" id="KW-0285">Flavoprotein</keyword>
<evidence type="ECO:0000313" key="5">
    <source>
        <dbReference type="Proteomes" id="UP000053424"/>
    </source>
</evidence>
<protein>
    <recommendedName>
        <fullName evidence="6">FAD/NAD(P)-binding domain-containing protein</fullName>
    </recommendedName>
</protein>
<evidence type="ECO:0000256" key="3">
    <source>
        <dbReference type="ARBA" id="ARBA00023002"/>
    </source>
</evidence>
<name>A0A0C2YE80_HEBCY</name>
<evidence type="ECO:0008006" key="6">
    <source>
        <dbReference type="Google" id="ProtNLM"/>
    </source>
</evidence>
<dbReference type="EMBL" id="KN831786">
    <property type="protein sequence ID" value="KIM39332.1"/>
    <property type="molecule type" value="Genomic_DNA"/>
</dbReference>
<sequence length="635" mass="69736">MQTSSIPEAALPTLSKLGNPIIPDNVDVNAIVSEWLASFATYASGGDLEGVLSTLVNSSFASNLFKPEGNDAPSNPSSIPVYWRDLLALTWDFRTFEGITKIKDFLASRLSSAQLSNFKLQTGVVDPELQRPYPDIAWIQFLFTFETAIGLCSGVVRLVPIALPDQELQWKAHSVFTNLDDLKGHPEKIGALRNQEPNHGKWEAARKKEVSFEGREPSVLIIGGGQSGLDVAARLNTLGVSNLVIEMNPKIGDNWRTRYEALCLHDPVWYDHMPYIPFPATWPVFAPAKKLANWLEYYADAMEINTWTSTTVLSATQDAKTKIWDVKVRKTDGTERVFHAKHVVLATGFRGGKGYVPTYPGMESFKGRILHSLEHNKATDHTGKKVVVIGACTSAHDISVDYADHGIDVTMFQRSSTYVMSTKHGIPTLMEGRYSEVAPPVEIADKLSASMPNLVLAGISYRATKTIAELDKEILDGLNARGFKTNMGYKECGLIPSVLAKAGGYYMDVGGSQYIIDGKIKLKGGTEIKEIAEGGLIFEDGTQLAADVVLFCTGLSDPRHTVRTIFGDEVAEKIKPAWGVDEEGEINGVWADSGIEGLYQMMGNLAMCRFFSKHVALQIKAIEEGLFGERYRSAS</sequence>
<dbReference type="OrthoDB" id="74360at2759"/>
<dbReference type="AlphaFoldDB" id="A0A0C2YE80"/>
<dbReference type="GO" id="GO:0050660">
    <property type="term" value="F:flavin adenine dinucleotide binding"/>
    <property type="evidence" value="ECO:0007669"/>
    <property type="project" value="InterPro"/>
</dbReference>
<dbReference type="PRINTS" id="PR00411">
    <property type="entry name" value="PNDRDTASEI"/>
</dbReference>
<dbReference type="PANTHER" id="PTHR43539">
    <property type="entry name" value="FLAVIN-BINDING MONOOXYGENASE-LIKE PROTEIN (AFU_ORTHOLOGUE AFUA_4G09220)"/>
    <property type="match status" value="1"/>
</dbReference>
<dbReference type="Proteomes" id="UP000053424">
    <property type="component" value="Unassembled WGS sequence"/>
</dbReference>
<gene>
    <name evidence="4" type="ORF">M413DRAFT_197446</name>
</gene>
<keyword evidence="3" id="KW-0560">Oxidoreductase</keyword>
<dbReference type="Pfam" id="PF00743">
    <property type="entry name" value="FMO-like"/>
    <property type="match status" value="1"/>
</dbReference>
<dbReference type="GO" id="GO:0050661">
    <property type="term" value="F:NADP binding"/>
    <property type="evidence" value="ECO:0007669"/>
    <property type="project" value="InterPro"/>
</dbReference>
<dbReference type="SUPFAM" id="SSF51905">
    <property type="entry name" value="FAD/NAD(P)-binding domain"/>
    <property type="match status" value="1"/>
</dbReference>
<evidence type="ECO:0000313" key="4">
    <source>
        <dbReference type="EMBL" id="KIM39332.1"/>
    </source>
</evidence>
<dbReference type="STRING" id="686832.A0A0C2YE80"/>
<keyword evidence="5" id="KW-1185">Reference proteome</keyword>
<dbReference type="InterPro" id="IPR050982">
    <property type="entry name" value="Auxin_biosynth/cation_transpt"/>
</dbReference>
<dbReference type="InterPro" id="IPR020946">
    <property type="entry name" value="Flavin_mOase-like"/>
</dbReference>